<dbReference type="CDD" id="cd16647">
    <property type="entry name" value="mRING-HC-C3HC5_NEU1"/>
    <property type="match status" value="1"/>
</dbReference>
<feature type="compositionally biased region" description="Polar residues" evidence="2">
    <location>
        <begin position="231"/>
        <end position="243"/>
    </location>
</feature>
<dbReference type="GO" id="GO:0016746">
    <property type="term" value="F:acyltransferase activity"/>
    <property type="evidence" value="ECO:0007669"/>
    <property type="project" value="UniProtKB-KW"/>
</dbReference>
<reference evidence="6" key="3">
    <citation type="submission" date="2015-04" db="UniProtKB">
        <authorList>
            <consortium name="EnsemblPlants"/>
        </authorList>
    </citation>
    <scope>IDENTIFICATION</scope>
    <source>
        <strain evidence="6">cv. Jemalong A17</strain>
    </source>
</reference>
<dbReference type="Gramene" id="rna25582">
    <property type="protein sequence ID" value="RHN62942.1"/>
    <property type="gene ID" value="gene25582"/>
</dbReference>
<dbReference type="InterPro" id="IPR013083">
    <property type="entry name" value="Znf_RING/FYVE/PHD"/>
</dbReference>
<evidence type="ECO:0000313" key="5">
    <source>
        <dbReference type="EMBL" id="RHN62942.1"/>
    </source>
</evidence>
<dbReference type="EMBL" id="PSQE01000004">
    <property type="protein sequence ID" value="RHN62942.1"/>
    <property type="molecule type" value="Genomic_DNA"/>
</dbReference>
<feature type="region of interest" description="Disordered" evidence="2">
    <location>
        <begin position="92"/>
        <end position="117"/>
    </location>
</feature>
<dbReference type="GO" id="GO:0004839">
    <property type="term" value="F:ubiquitin activating enzyme activity"/>
    <property type="evidence" value="ECO:0007669"/>
    <property type="project" value="UniProtKB-EC"/>
</dbReference>
<keyword evidence="1" id="KW-0863">Zinc-finger</keyword>
<dbReference type="EMBL" id="CM001220">
    <property type="protein sequence ID" value="KEH31439.1"/>
    <property type="molecule type" value="Genomic_DNA"/>
</dbReference>
<dbReference type="AlphaFoldDB" id="A0A072UNQ4"/>
<dbReference type="Proteomes" id="UP000002051">
    <property type="component" value="Chromosome 4"/>
</dbReference>
<feature type="compositionally biased region" description="Basic and acidic residues" evidence="2">
    <location>
        <begin position="600"/>
        <end position="616"/>
    </location>
</feature>
<keyword evidence="5" id="KW-0808">Transferase</keyword>
<evidence type="ECO:0000313" key="4">
    <source>
        <dbReference type="EMBL" id="KEH31439.1"/>
    </source>
</evidence>
<dbReference type="EC" id="2.3.2.-" evidence="5"/>
<evidence type="ECO:0000313" key="6">
    <source>
        <dbReference type="EnsemblPlants" id="KEH31439"/>
    </source>
</evidence>
<dbReference type="GO" id="GO:0008270">
    <property type="term" value="F:zinc ion binding"/>
    <property type="evidence" value="ECO:0007669"/>
    <property type="project" value="UniProtKB-KW"/>
</dbReference>
<feature type="region of interest" description="Disordered" evidence="2">
    <location>
        <begin position="137"/>
        <end position="179"/>
    </location>
</feature>
<feature type="domain" description="RING-type" evidence="3">
    <location>
        <begin position="765"/>
        <end position="804"/>
    </location>
</feature>
<feature type="region of interest" description="Disordered" evidence="2">
    <location>
        <begin position="223"/>
        <end position="243"/>
    </location>
</feature>
<keyword evidence="5" id="KW-0436">Ligase</keyword>
<proteinExistence type="predicted"/>
<accession>A0A072UNQ4</accession>
<dbReference type="Proteomes" id="UP000265566">
    <property type="component" value="Chromosome 4"/>
</dbReference>
<evidence type="ECO:0000256" key="2">
    <source>
        <dbReference type="SAM" id="MobiDB-lite"/>
    </source>
</evidence>
<keyword evidence="1" id="KW-0479">Metal-binding</keyword>
<dbReference type="Gene3D" id="3.30.40.10">
    <property type="entry name" value="Zinc/RING finger domain, C3HC4 (zinc finger)"/>
    <property type="match status" value="1"/>
</dbReference>
<evidence type="ECO:0000313" key="7">
    <source>
        <dbReference type="Proteomes" id="UP000002051"/>
    </source>
</evidence>
<protein>
    <submittedName>
        <fullName evidence="5">Putative aminoacyltransferase, E1 ubiquitin-activating enzyme</fullName>
        <ecNumber evidence="5">2.3.2.-</ecNumber>
        <ecNumber evidence="5">6.2.1.45</ecNumber>
    </submittedName>
    <submittedName>
        <fullName evidence="4">Zinc finger, C3HC4 type (RING finger) protein</fullName>
    </submittedName>
</protein>
<name>A0A072UNQ4_MEDTR</name>
<keyword evidence="7" id="KW-1185">Reference proteome</keyword>
<dbReference type="PANTHER" id="PTHR47820">
    <property type="entry name" value="BNAC05G24000D PROTEIN"/>
    <property type="match status" value="1"/>
</dbReference>
<gene>
    <name evidence="6" type="primary">25493454</name>
    <name evidence="4" type="ordered locus">MTR_4g094795</name>
    <name evidence="5" type="ORF">MtrunA17_Chr4g0052941</name>
</gene>
<dbReference type="PANTHER" id="PTHR47820:SF3">
    <property type="entry name" value="OS07G0499800 PROTEIN"/>
    <property type="match status" value="1"/>
</dbReference>
<sequence>MASSQVEIASFDSTPTWVSSVAKKNKPGSLNFNKKFPNVFGDKNDSSLSALVSPRHSKIIDRWAARQAQEVAKNLEKNNENVVVKRFDNFPSRSSSFNSRRGSVSPPRSDGSSESEKTFNIGASSLVQMWEKRLNNQSNCTKQNAPSYVRTNSDASSNEINASSVEEPEKGESSDEAYSYGEYDKPRLSIDETCSPKVHYNLDAFKSEKIKVADIIKKLSVTNDENDHEQSNSATGSPCISTPKQLAEHRGFGQVTSHPRIRGRQAFNDLIMQFECDRHGELNNLAERGAVSKFTQRGRIQSLLRLRLLQRGVAAFDPSSLKLTTLEGNKKQSTTPEGNKKQSTTPEGNKKQQGSVIMQLRERFNTKDEQKTSSLIEVSEPRSIDRETINNTAQLNKFHTTNQLNKEIVCSKIVTNIHTKKNKLNVVSQTRADIKEEARIIYGFDPQNHGPKEIPVELSSKVDSNANDITDKVEARDQQLYDTIETNYYNEMLEEKECSDYNYDEISASYDWASPISRPRSYWEELRQEWYKEMLDFASDNDERRKLLERKTVSTVLSSDFREKMDKLMESHVGTQTHLVNNQCDEEDEEGNTKQLMAFYHDRLRDTREKETRSNEEEMDEEKVEEHEHESISSGSDHELGDCQSSSSADTPSSATWSYRDTDIGDDSDRVAFVSSPLPSQSQSCYEDSRENSPSANQRSIEMEIIYGLRGQMEQLFQEISELRKTIKNCADTQMQMQLQQSQNQEVHKFKDKKSSNKTSKKGMCCICNENKVNSVLYRCGHMCACLNCANELQWKSGKCPICQVAIIDVVKVHTNI</sequence>
<reference evidence="4 7" key="2">
    <citation type="journal article" date="2014" name="BMC Genomics">
        <title>An improved genome release (version Mt4.0) for the model legume Medicago truncatula.</title>
        <authorList>
            <person name="Tang H."/>
            <person name="Krishnakumar V."/>
            <person name="Bidwell S."/>
            <person name="Rosen B."/>
            <person name="Chan A."/>
            <person name="Zhou S."/>
            <person name="Gentzbittel L."/>
            <person name="Childs K.L."/>
            <person name="Yandell M."/>
            <person name="Gundlach H."/>
            <person name="Mayer K.F."/>
            <person name="Schwartz D.C."/>
            <person name="Town C.D."/>
        </authorList>
    </citation>
    <scope>GENOME REANNOTATION</scope>
    <source>
        <strain evidence="4">A17</strain>
        <strain evidence="6 7">cv. Jemalong A17</strain>
    </source>
</reference>
<feature type="compositionally biased region" description="Low complexity" evidence="2">
    <location>
        <begin position="92"/>
        <end position="105"/>
    </location>
</feature>
<keyword evidence="1" id="KW-0862">Zinc</keyword>
<feature type="region of interest" description="Disordered" evidence="2">
    <location>
        <begin position="600"/>
        <end position="698"/>
    </location>
</feature>
<feature type="compositionally biased region" description="Low complexity" evidence="2">
    <location>
        <begin position="645"/>
        <end position="658"/>
    </location>
</feature>
<evidence type="ECO:0000259" key="3">
    <source>
        <dbReference type="PROSITE" id="PS50089"/>
    </source>
</evidence>
<feature type="compositionally biased region" description="Basic and acidic residues" evidence="2">
    <location>
        <begin position="624"/>
        <end position="641"/>
    </location>
</feature>
<dbReference type="HOGENOM" id="CLU_013010_0_0_1"/>
<feature type="compositionally biased region" description="Polar residues" evidence="2">
    <location>
        <begin position="137"/>
        <end position="164"/>
    </location>
</feature>
<feature type="compositionally biased region" description="Basic and acidic residues" evidence="2">
    <location>
        <begin position="660"/>
        <end position="670"/>
    </location>
</feature>
<reference evidence="4 7" key="1">
    <citation type="journal article" date="2011" name="Nature">
        <title>The Medicago genome provides insight into the evolution of rhizobial symbioses.</title>
        <authorList>
            <person name="Young N.D."/>
            <person name="Debelle F."/>
            <person name="Oldroyd G.E."/>
            <person name="Geurts R."/>
            <person name="Cannon S.B."/>
            <person name="Udvardi M.K."/>
            <person name="Benedito V.A."/>
            <person name="Mayer K.F."/>
            <person name="Gouzy J."/>
            <person name="Schoof H."/>
            <person name="Van de Peer Y."/>
            <person name="Proost S."/>
            <person name="Cook D.R."/>
            <person name="Meyers B.C."/>
            <person name="Spannagl M."/>
            <person name="Cheung F."/>
            <person name="De Mita S."/>
            <person name="Krishnakumar V."/>
            <person name="Gundlach H."/>
            <person name="Zhou S."/>
            <person name="Mudge J."/>
            <person name="Bharti A.K."/>
            <person name="Murray J.D."/>
            <person name="Naoumkina M.A."/>
            <person name="Rosen B."/>
            <person name="Silverstein K.A."/>
            <person name="Tang H."/>
            <person name="Rombauts S."/>
            <person name="Zhao P.X."/>
            <person name="Zhou P."/>
            <person name="Barbe V."/>
            <person name="Bardou P."/>
            <person name="Bechner M."/>
            <person name="Bellec A."/>
            <person name="Berger A."/>
            <person name="Berges H."/>
            <person name="Bidwell S."/>
            <person name="Bisseling T."/>
            <person name="Choisne N."/>
            <person name="Couloux A."/>
            <person name="Denny R."/>
            <person name="Deshpande S."/>
            <person name="Dai X."/>
            <person name="Doyle J.J."/>
            <person name="Dudez A.M."/>
            <person name="Farmer A.D."/>
            <person name="Fouteau S."/>
            <person name="Franken C."/>
            <person name="Gibelin C."/>
            <person name="Gish J."/>
            <person name="Goldstein S."/>
            <person name="Gonzalez A.J."/>
            <person name="Green P.J."/>
            <person name="Hallab A."/>
            <person name="Hartog M."/>
            <person name="Hua A."/>
            <person name="Humphray S.J."/>
            <person name="Jeong D.H."/>
            <person name="Jing Y."/>
            <person name="Jocker A."/>
            <person name="Kenton S.M."/>
            <person name="Kim D.J."/>
            <person name="Klee K."/>
            <person name="Lai H."/>
            <person name="Lang C."/>
            <person name="Lin S."/>
            <person name="Macmil S.L."/>
            <person name="Magdelenat G."/>
            <person name="Matthews L."/>
            <person name="McCorrison J."/>
            <person name="Monaghan E.L."/>
            <person name="Mun J.H."/>
            <person name="Najar F.Z."/>
            <person name="Nicholson C."/>
            <person name="Noirot C."/>
            <person name="O'Bleness M."/>
            <person name="Paule C.R."/>
            <person name="Poulain J."/>
            <person name="Prion F."/>
            <person name="Qin B."/>
            <person name="Qu C."/>
            <person name="Retzel E.F."/>
            <person name="Riddle C."/>
            <person name="Sallet E."/>
            <person name="Samain S."/>
            <person name="Samson N."/>
            <person name="Sanders I."/>
            <person name="Saurat O."/>
            <person name="Scarpelli C."/>
            <person name="Schiex T."/>
            <person name="Segurens B."/>
            <person name="Severin A.J."/>
            <person name="Sherrier D.J."/>
            <person name="Shi R."/>
            <person name="Sims S."/>
            <person name="Singer S.R."/>
            <person name="Sinharoy S."/>
            <person name="Sterck L."/>
            <person name="Viollet A."/>
            <person name="Wang B.B."/>
            <person name="Wang K."/>
            <person name="Wang M."/>
            <person name="Wang X."/>
            <person name="Warfsmann J."/>
            <person name="Weissenbach J."/>
            <person name="White D.D."/>
            <person name="White J.D."/>
            <person name="Wiley G.B."/>
            <person name="Wincker P."/>
            <person name="Xing Y."/>
            <person name="Yang L."/>
            <person name="Yao Z."/>
            <person name="Ying F."/>
            <person name="Zhai J."/>
            <person name="Zhou L."/>
            <person name="Zuber A."/>
            <person name="Denarie J."/>
            <person name="Dixon R.A."/>
            <person name="May G.D."/>
            <person name="Schwartz D.C."/>
            <person name="Rogers J."/>
            <person name="Quetier F."/>
            <person name="Town C.D."/>
            <person name="Roe B.A."/>
        </authorList>
    </citation>
    <scope>NUCLEOTIDE SEQUENCE [LARGE SCALE GENOMIC DNA]</scope>
    <source>
        <strain evidence="4">A17</strain>
        <strain evidence="6 7">cv. Jemalong A17</strain>
    </source>
</reference>
<dbReference type="OrthoDB" id="6078042at2759"/>
<feature type="region of interest" description="Disordered" evidence="2">
    <location>
        <begin position="325"/>
        <end position="355"/>
    </location>
</feature>
<dbReference type="KEGG" id="mtr:25493454"/>
<reference evidence="5" key="4">
    <citation type="journal article" date="2018" name="Nat. Plants">
        <title>Whole-genome landscape of Medicago truncatula symbiotic genes.</title>
        <authorList>
            <person name="Pecrix Y."/>
            <person name="Gamas P."/>
            <person name="Carrere S."/>
        </authorList>
    </citation>
    <scope>NUCLEOTIDE SEQUENCE</scope>
    <source>
        <tissue evidence="5">Leaves</tissue>
    </source>
</reference>
<dbReference type="PROSITE" id="PS50089">
    <property type="entry name" value="ZF_RING_2"/>
    <property type="match status" value="1"/>
</dbReference>
<dbReference type="InterPro" id="IPR001841">
    <property type="entry name" value="Znf_RING"/>
</dbReference>
<dbReference type="EnsemblPlants" id="KEH31439">
    <property type="protein sequence ID" value="KEH31439"/>
    <property type="gene ID" value="MTR_4g094795"/>
</dbReference>
<evidence type="ECO:0000256" key="1">
    <source>
        <dbReference type="PROSITE-ProRule" id="PRU00175"/>
    </source>
</evidence>
<dbReference type="EC" id="6.2.1.45" evidence="5"/>
<dbReference type="SUPFAM" id="SSF57850">
    <property type="entry name" value="RING/U-box"/>
    <property type="match status" value="1"/>
</dbReference>
<feature type="compositionally biased region" description="Polar residues" evidence="2">
    <location>
        <begin position="677"/>
        <end position="698"/>
    </location>
</feature>
<keyword evidence="5" id="KW-0012">Acyltransferase</keyword>
<organism evidence="4 7">
    <name type="scientific">Medicago truncatula</name>
    <name type="common">Barrel medic</name>
    <name type="synonym">Medicago tribuloides</name>
    <dbReference type="NCBI Taxonomy" id="3880"/>
    <lineage>
        <taxon>Eukaryota</taxon>
        <taxon>Viridiplantae</taxon>
        <taxon>Streptophyta</taxon>
        <taxon>Embryophyta</taxon>
        <taxon>Tracheophyta</taxon>
        <taxon>Spermatophyta</taxon>
        <taxon>Magnoliopsida</taxon>
        <taxon>eudicotyledons</taxon>
        <taxon>Gunneridae</taxon>
        <taxon>Pentapetalae</taxon>
        <taxon>rosids</taxon>
        <taxon>fabids</taxon>
        <taxon>Fabales</taxon>
        <taxon>Fabaceae</taxon>
        <taxon>Papilionoideae</taxon>
        <taxon>50 kb inversion clade</taxon>
        <taxon>NPAAA clade</taxon>
        <taxon>Hologalegina</taxon>
        <taxon>IRL clade</taxon>
        <taxon>Trifolieae</taxon>
        <taxon>Medicago</taxon>
    </lineage>
</organism>
<dbReference type="Pfam" id="PF13920">
    <property type="entry name" value="zf-C3HC4_3"/>
    <property type="match status" value="1"/>
</dbReference>